<dbReference type="STRING" id="402626.Rpic_4150"/>
<evidence type="ECO:0000313" key="1">
    <source>
        <dbReference type="EMBL" id="ACD29249.1"/>
    </source>
</evidence>
<name>B2UI48_RALPJ</name>
<proteinExistence type="predicted"/>
<dbReference type="KEGG" id="rpi:Rpic_4150"/>
<gene>
    <name evidence="1" type="ordered locus">Rpic_4150</name>
</gene>
<dbReference type="HOGENOM" id="CLU_3275577_0_0_4"/>
<dbReference type="EMBL" id="CP001069">
    <property type="protein sequence ID" value="ACD29249.1"/>
    <property type="molecule type" value="Genomic_DNA"/>
</dbReference>
<protein>
    <submittedName>
        <fullName evidence="1">Uncharacterized protein</fullName>
    </submittedName>
</protein>
<sequence length="41" mass="4587">MLLHSLIAKVTANYGGPGTPVANVGRAVDYRPWRHSFSYKR</sequence>
<dbReference type="AlphaFoldDB" id="B2UI48"/>
<reference evidence="1" key="1">
    <citation type="submission" date="2008-05" db="EMBL/GenBank/DDBJ databases">
        <title>Complete sequence of chromosome2 of Ralstonia pickettii 12J.</title>
        <authorList>
            <consortium name="US DOE Joint Genome Institute"/>
            <person name="Lucas S."/>
            <person name="Copeland A."/>
            <person name="Lapidus A."/>
            <person name="Glavina del Rio T."/>
            <person name="Dalin E."/>
            <person name="Tice H."/>
            <person name="Bruce D."/>
            <person name="Goodwin L."/>
            <person name="Pitluck S."/>
            <person name="Meincke L."/>
            <person name="Brettin T."/>
            <person name="Detter J.C."/>
            <person name="Han C."/>
            <person name="Kuske C.R."/>
            <person name="Schmutz J."/>
            <person name="Larimer F."/>
            <person name="Land M."/>
            <person name="Hauser L."/>
            <person name="Kyrpides N."/>
            <person name="Mikhailova N."/>
            <person name="Marsh T."/>
            <person name="Richardson P."/>
        </authorList>
    </citation>
    <scope>NUCLEOTIDE SEQUENCE</scope>
    <source>
        <strain evidence="1">12J</strain>
    </source>
</reference>
<organism evidence="1">
    <name type="scientific">Ralstonia pickettii (strain 12J)</name>
    <dbReference type="NCBI Taxonomy" id="402626"/>
    <lineage>
        <taxon>Bacteria</taxon>
        <taxon>Pseudomonadati</taxon>
        <taxon>Pseudomonadota</taxon>
        <taxon>Betaproteobacteria</taxon>
        <taxon>Burkholderiales</taxon>
        <taxon>Burkholderiaceae</taxon>
        <taxon>Ralstonia</taxon>
    </lineage>
</organism>
<accession>B2UI48</accession>